<dbReference type="EMBL" id="JARPWH010000120">
    <property type="protein sequence ID" value="MDT2404625.1"/>
    <property type="molecule type" value="Genomic_DNA"/>
</dbReference>
<accession>A0AAW8S0B2</accession>
<evidence type="ECO:0000256" key="1">
    <source>
        <dbReference type="ARBA" id="ARBA00023015"/>
    </source>
</evidence>
<organism evidence="5 6">
    <name type="scientific">Enterococcus avium</name>
    <name type="common">Streptococcus avium</name>
    <dbReference type="NCBI Taxonomy" id="33945"/>
    <lineage>
        <taxon>Bacteria</taxon>
        <taxon>Bacillati</taxon>
        <taxon>Bacillota</taxon>
        <taxon>Bacilli</taxon>
        <taxon>Lactobacillales</taxon>
        <taxon>Enterococcaceae</taxon>
        <taxon>Enterococcus</taxon>
    </lineage>
</organism>
<feature type="domain" description="OmpR/PhoB-type" evidence="4">
    <location>
        <begin position="152"/>
        <end position="226"/>
    </location>
</feature>
<evidence type="ECO:0000259" key="4">
    <source>
        <dbReference type="Pfam" id="PF00486"/>
    </source>
</evidence>
<keyword evidence="3" id="KW-0804">Transcription</keyword>
<sequence>MKRLLILTKNISVEHYLQEQLQKLNYEVLVSVSIWEDWEHLGKIDPFLQSFQWIFLSETLSDNEVRRFGEYVNSDYLVRIVGEEPSEAEASEWLISDWILATASLERLREKLVHKSLTHQATFFEEQRVQPFYGETPLSELKKQVFPICFSDIHFTKLEKDIINRLFAAKDLSLAREELCHGWRSKNQNSKLSQLSSSITRIRKKVLDTYGIKDAVMTVWGEGYQLNTYFYHCLLKGEFQNDSQSIRT</sequence>
<evidence type="ECO:0000313" key="6">
    <source>
        <dbReference type="Proteomes" id="UP001260773"/>
    </source>
</evidence>
<keyword evidence="1" id="KW-0805">Transcription regulation</keyword>
<gene>
    <name evidence="5" type="ORF">P7D43_19850</name>
</gene>
<proteinExistence type="predicted"/>
<dbReference type="Gene3D" id="1.10.10.10">
    <property type="entry name" value="Winged helix-like DNA-binding domain superfamily/Winged helix DNA-binding domain"/>
    <property type="match status" value="1"/>
</dbReference>
<keyword evidence="2" id="KW-0238">DNA-binding</keyword>
<dbReference type="Proteomes" id="UP001260773">
    <property type="component" value="Unassembled WGS sequence"/>
</dbReference>
<comment type="caution">
    <text evidence="5">The sequence shown here is derived from an EMBL/GenBank/DDBJ whole genome shotgun (WGS) entry which is preliminary data.</text>
</comment>
<dbReference type="RefSeq" id="WP_048720792.1">
    <property type="nucleotide sequence ID" value="NZ_JADPDV010000256.1"/>
</dbReference>
<dbReference type="InterPro" id="IPR016032">
    <property type="entry name" value="Sig_transdc_resp-reg_C-effctor"/>
</dbReference>
<dbReference type="GO" id="GO:0003677">
    <property type="term" value="F:DNA binding"/>
    <property type="evidence" value="ECO:0007669"/>
    <property type="project" value="UniProtKB-KW"/>
</dbReference>
<name>A0AAW8S0B2_ENTAV</name>
<dbReference type="GO" id="GO:0006355">
    <property type="term" value="P:regulation of DNA-templated transcription"/>
    <property type="evidence" value="ECO:0007669"/>
    <property type="project" value="InterPro"/>
</dbReference>
<evidence type="ECO:0000313" key="5">
    <source>
        <dbReference type="EMBL" id="MDT2404625.1"/>
    </source>
</evidence>
<evidence type="ECO:0000256" key="2">
    <source>
        <dbReference type="ARBA" id="ARBA00023125"/>
    </source>
</evidence>
<reference evidence="5" key="1">
    <citation type="submission" date="2023-03" db="EMBL/GenBank/DDBJ databases">
        <authorList>
            <person name="Shen W."/>
            <person name="Cai J."/>
        </authorList>
    </citation>
    <scope>NUCLEOTIDE SEQUENCE</scope>
    <source>
        <strain evidence="5">P33-2</strain>
    </source>
</reference>
<dbReference type="InterPro" id="IPR001867">
    <property type="entry name" value="OmpR/PhoB-type_DNA-bd"/>
</dbReference>
<protein>
    <submittedName>
        <fullName evidence="5">Helix-turn-helix domain-containing protein</fullName>
    </submittedName>
</protein>
<dbReference type="Pfam" id="PF00486">
    <property type="entry name" value="Trans_reg_C"/>
    <property type="match status" value="1"/>
</dbReference>
<evidence type="ECO:0000256" key="3">
    <source>
        <dbReference type="ARBA" id="ARBA00023163"/>
    </source>
</evidence>
<dbReference type="InterPro" id="IPR036388">
    <property type="entry name" value="WH-like_DNA-bd_sf"/>
</dbReference>
<dbReference type="AlphaFoldDB" id="A0AAW8S0B2"/>
<dbReference type="GO" id="GO:0000160">
    <property type="term" value="P:phosphorelay signal transduction system"/>
    <property type="evidence" value="ECO:0007669"/>
    <property type="project" value="InterPro"/>
</dbReference>
<dbReference type="SUPFAM" id="SSF46894">
    <property type="entry name" value="C-terminal effector domain of the bipartite response regulators"/>
    <property type="match status" value="1"/>
</dbReference>